<dbReference type="OrthoDB" id="7389927at2"/>
<keyword evidence="3" id="KW-1185">Reference proteome</keyword>
<keyword evidence="1" id="KW-0732">Signal</keyword>
<dbReference type="InterPro" id="IPR047589">
    <property type="entry name" value="DUF11_rpt"/>
</dbReference>
<name>A0A369Q9X7_9SPHN</name>
<protein>
    <recommendedName>
        <fullName evidence="4">DUF11 domain-containing protein</fullName>
    </recommendedName>
</protein>
<feature type="signal peptide" evidence="1">
    <location>
        <begin position="1"/>
        <end position="25"/>
    </location>
</feature>
<dbReference type="RefSeq" id="WP_147270760.1">
    <property type="nucleotide sequence ID" value="NZ_QBKA01000002.1"/>
</dbReference>
<dbReference type="AlphaFoldDB" id="A0A369Q9X7"/>
<evidence type="ECO:0000256" key="1">
    <source>
        <dbReference type="SAM" id="SignalP"/>
    </source>
</evidence>
<dbReference type="Proteomes" id="UP000253727">
    <property type="component" value="Unassembled WGS sequence"/>
</dbReference>
<sequence>MKRTSQLLGAVSAFALIGLSTPAMAEGTQAGQTITNTVTVNYNVGGVAQTAETASDTFTVDRRVNFTVVETGNGATSVSPGSSESYVTFEVTNLSNAALDFSLDVAQDGADDFNIRQPGTLNDGFQLYLDNPLAGTVGEFDAADTLITFLDEIPEDETVTVFVVGDIPGGTVTGNTANVTLTGTAAEAGTTGVLGADVVANTGDADDPNAVDTVFADTGNDGIESDTDTFVVSAAALTVSKTSRVISDPVSGVTNPKAIPGAVVEYCINVENGAGSATATGIQVTDVLVANLTFDNTFGVFVDATADVNNVCSGGTDSGTYTAGTRTVAGTLSDIAAGGSQAFYFRAIIDGDVTFTTP</sequence>
<dbReference type="EMBL" id="QBKA01000002">
    <property type="protein sequence ID" value="RDC59709.1"/>
    <property type="molecule type" value="Genomic_DNA"/>
</dbReference>
<evidence type="ECO:0000313" key="2">
    <source>
        <dbReference type="EMBL" id="RDC59709.1"/>
    </source>
</evidence>
<evidence type="ECO:0000313" key="3">
    <source>
        <dbReference type="Proteomes" id="UP000253727"/>
    </source>
</evidence>
<reference evidence="2 3" key="1">
    <citation type="submission" date="2018-04" db="EMBL/GenBank/DDBJ databases">
        <title>Altererythrobacter sp. HME9302 genome sequencing and assembly.</title>
        <authorList>
            <person name="Kang H."/>
            <person name="Kim H."/>
            <person name="Joh K."/>
        </authorList>
    </citation>
    <scope>NUCLEOTIDE SEQUENCE [LARGE SCALE GENOMIC DNA]</scope>
    <source>
        <strain evidence="2 3">HME9302</strain>
    </source>
</reference>
<organism evidence="2 3">
    <name type="scientific">Alteripontixanthobacter maritimus</name>
    <dbReference type="NCBI Taxonomy" id="2161824"/>
    <lineage>
        <taxon>Bacteria</taxon>
        <taxon>Pseudomonadati</taxon>
        <taxon>Pseudomonadota</taxon>
        <taxon>Alphaproteobacteria</taxon>
        <taxon>Sphingomonadales</taxon>
        <taxon>Erythrobacteraceae</taxon>
        <taxon>Alteripontixanthobacter</taxon>
    </lineage>
</organism>
<gene>
    <name evidence="2" type="ORF">HME9302_00901</name>
</gene>
<dbReference type="NCBIfam" id="TIGR01451">
    <property type="entry name" value="B_ant_repeat"/>
    <property type="match status" value="1"/>
</dbReference>
<feature type="chain" id="PRO_5016653595" description="DUF11 domain-containing protein" evidence="1">
    <location>
        <begin position="26"/>
        <end position="358"/>
    </location>
</feature>
<evidence type="ECO:0008006" key="4">
    <source>
        <dbReference type="Google" id="ProtNLM"/>
    </source>
</evidence>
<proteinExistence type="predicted"/>
<accession>A0A369Q9X7</accession>
<comment type="caution">
    <text evidence="2">The sequence shown here is derived from an EMBL/GenBank/DDBJ whole genome shotgun (WGS) entry which is preliminary data.</text>
</comment>